<proteinExistence type="predicted"/>
<accession>A0A519BPA8</accession>
<sequence length="126" mass="14801">MTKDLFKRPGSLKELSQWYLQGRDSFDILFRDFLHEFNHNPAEIKLNEEPLLINKIKNAYLAAAAEQLAYQNDFNIPEWVYKKEYFLDEPYFASSVEGLKPLLIMESPVPFRRRGIFITLNALKTA</sequence>
<protein>
    <submittedName>
        <fullName evidence="1">Uncharacterized protein</fullName>
    </submittedName>
</protein>
<organism evidence="1 2">
    <name type="scientific">Candidatus Acididesulfobacter diazotrophicus</name>
    <dbReference type="NCBI Taxonomy" id="2597226"/>
    <lineage>
        <taxon>Bacteria</taxon>
        <taxon>Deltaproteobacteria</taxon>
        <taxon>Candidatus Acidulodesulfobacterales</taxon>
        <taxon>Candidatus Acididesulfobacter</taxon>
    </lineage>
</organism>
<evidence type="ECO:0000313" key="2">
    <source>
        <dbReference type="Proteomes" id="UP000319296"/>
    </source>
</evidence>
<gene>
    <name evidence="1" type="ORF">EVG15_03125</name>
</gene>
<dbReference type="AlphaFoldDB" id="A0A519BPA8"/>
<comment type="caution">
    <text evidence="1">The sequence shown here is derived from an EMBL/GenBank/DDBJ whole genome shotgun (WGS) entry which is preliminary data.</text>
</comment>
<dbReference type="EMBL" id="SGBB01000003">
    <property type="protein sequence ID" value="RZD19111.1"/>
    <property type="molecule type" value="Genomic_DNA"/>
</dbReference>
<reference evidence="1 2" key="1">
    <citation type="journal article" date="2019" name="ISME J.">
        <title>Insights into ecological role of a new deltaproteobacterial order Candidatus Acidulodesulfobacterales by metagenomics and metatranscriptomics.</title>
        <authorList>
            <person name="Tan S."/>
            <person name="Liu J."/>
            <person name="Fang Y."/>
            <person name="Hedlund B.P."/>
            <person name="Lian Z.H."/>
            <person name="Huang L.Y."/>
            <person name="Li J.T."/>
            <person name="Huang L.N."/>
            <person name="Li W.J."/>
            <person name="Jiang H.C."/>
            <person name="Dong H.L."/>
            <person name="Shu W.S."/>
        </authorList>
    </citation>
    <scope>NUCLEOTIDE SEQUENCE [LARGE SCALE GENOMIC DNA]</scope>
    <source>
        <strain evidence="1">AP1</strain>
    </source>
</reference>
<dbReference type="Proteomes" id="UP000319296">
    <property type="component" value="Unassembled WGS sequence"/>
</dbReference>
<evidence type="ECO:0000313" key="1">
    <source>
        <dbReference type="EMBL" id="RZD19111.1"/>
    </source>
</evidence>
<name>A0A519BPA8_9DELT</name>